<organism evidence="1 2">
    <name type="scientific">Dendrobium nobile</name>
    <name type="common">Orchid</name>
    <dbReference type="NCBI Taxonomy" id="94219"/>
    <lineage>
        <taxon>Eukaryota</taxon>
        <taxon>Viridiplantae</taxon>
        <taxon>Streptophyta</taxon>
        <taxon>Embryophyta</taxon>
        <taxon>Tracheophyta</taxon>
        <taxon>Spermatophyta</taxon>
        <taxon>Magnoliopsida</taxon>
        <taxon>Liliopsida</taxon>
        <taxon>Asparagales</taxon>
        <taxon>Orchidaceae</taxon>
        <taxon>Epidendroideae</taxon>
        <taxon>Malaxideae</taxon>
        <taxon>Dendrobiinae</taxon>
        <taxon>Dendrobium</taxon>
    </lineage>
</organism>
<dbReference type="Proteomes" id="UP000829196">
    <property type="component" value="Unassembled WGS sequence"/>
</dbReference>
<name>A0A8T3BNH0_DENNO</name>
<gene>
    <name evidence="1" type="ORF">KFK09_008701</name>
</gene>
<dbReference type="EMBL" id="JAGYWB010000007">
    <property type="protein sequence ID" value="KAI0516029.1"/>
    <property type="molecule type" value="Genomic_DNA"/>
</dbReference>
<dbReference type="AlphaFoldDB" id="A0A8T3BNH0"/>
<protein>
    <submittedName>
        <fullName evidence="1">Uncharacterized protein</fullName>
    </submittedName>
</protein>
<accession>A0A8T3BNH0</accession>
<evidence type="ECO:0000313" key="1">
    <source>
        <dbReference type="EMBL" id="KAI0516029.1"/>
    </source>
</evidence>
<proteinExistence type="predicted"/>
<keyword evidence="2" id="KW-1185">Reference proteome</keyword>
<evidence type="ECO:0000313" key="2">
    <source>
        <dbReference type="Proteomes" id="UP000829196"/>
    </source>
</evidence>
<reference evidence="1" key="1">
    <citation type="journal article" date="2022" name="Front. Genet.">
        <title>Chromosome-Scale Assembly of the Dendrobium nobile Genome Provides Insights Into the Molecular Mechanism of the Biosynthesis of the Medicinal Active Ingredient of Dendrobium.</title>
        <authorList>
            <person name="Xu Q."/>
            <person name="Niu S.-C."/>
            <person name="Li K.-L."/>
            <person name="Zheng P.-J."/>
            <person name="Zhang X.-J."/>
            <person name="Jia Y."/>
            <person name="Liu Y."/>
            <person name="Niu Y.-X."/>
            <person name="Yu L.-H."/>
            <person name="Chen D.-F."/>
            <person name="Zhang G.-Q."/>
        </authorList>
    </citation>
    <scope>NUCLEOTIDE SEQUENCE</scope>
    <source>
        <tissue evidence="1">Leaf</tissue>
    </source>
</reference>
<comment type="caution">
    <text evidence="1">The sequence shown here is derived from an EMBL/GenBank/DDBJ whole genome shotgun (WGS) entry which is preliminary data.</text>
</comment>
<sequence length="111" mass="12433">MSHDTIEISISLSSVIECLILGAIKMIVPFFGKGVEVILLRSIELTRQLVPFLCRKVSLILRINYLITLNLDVASTANCWFSVVRAKIVMLHSKKNEVFSFFDVSVDGTIC</sequence>